<gene>
    <name evidence="1" type="ORF">PTTT1_LOCUS54629</name>
</gene>
<reference evidence="1" key="1">
    <citation type="submission" date="2022-02" db="EMBL/GenBank/DDBJ databases">
        <authorList>
            <person name="Giguere J D."/>
        </authorList>
    </citation>
    <scope>NUCLEOTIDE SEQUENCE</scope>
    <source>
        <strain evidence="1">CCAP 1055/1</strain>
    </source>
</reference>
<protein>
    <submittedName>
        <fullName evidence="1">Uncharacterized protein</fullName>
    </submittedName>
</protein>
<accession>A0A8J9TFX8</accession>
<dbReference type="EMBL" id="OU594950">
    <property type="protein sequence ID" value="CAG9294425.1"/>
    <property type="molecule type" value="Genomic_DNA"/>
</dbReference>
<proteinExistence type="predicted"/>
<sequence length="91" mass="10477">NLRQLLLSETRDWRALAIRAGACLYRLRGLLKSDSYELTPERVRVGREALSIYAPLASRLGMHRLKNELEGAAFRVLYQRQYQAVNAMAKE</sequence>
<dbReference type="Pfam" id="PF13328">
    <property type="entry name" value="HD_4"/>
    <property type="match status" value="1"/>
</dbReference>
<name>A0A8J9TFX8_PHATR</name>
<evidence type="ECO:0000313" key="1">
    <source>
        <dbReference type="EMBL" id="CAG9294425.1"/>
    </source>
</evidence>
<dbReference type="SUPFAM" id="SSF109604">
    <property type="entry name" value="HD-domain/PDEase-like"/>
    <property type="match status" value="1"/>
</dbReference>
<dbReference type="PANTHER" id="PTHR21262:SF31">
    <property type="entry name" value="GTP PYROPHOSPHOKINASE"/>
    <property type="match status" value="1"/>
</dbReference>
<organism evidence="1">
    <name type="scientific">Phaeodactylum tricornutum</name>
    <name type="common">Diatom</name>
    <dbReference type="NCBI Taxonomy" id="2850"/>
    <lineage>
        <taxon>Eukaryota</taxon>
        <taxon>Sar</taxon>
        <taxon>Stramenopiles</taxon>
        <taxon>Ochrophyta</taxon>
        <taxon>Bacillariophyta</taxon>
        <taxon>Bacillariophyceae</taxon>
        <taxon>Bacillariophycidae</taxon>
        <taxon>Naviculales</taxon>
        <taxon>Phaeodactylaceae</taxon>
        <taxon>Phaeodactylum</taxon>
    </lineage>
</organism>
<dbReference type="PANTHER" id="PTHR21262">
    <property type="entry name" value="GUANOSINE-3',5'-BIS DIPHOSPHATE 3'-PYROPHOSPHOHYDROLASE"/>
    <property type="match status" value="1"/>
</dbReference>
<feature type="non-terminal residue" evidence="1">
    <location>
        <position position="91"/>
    </location>
</feature>
<feature type="non-terminal residue" evidence="1">
    <location>
        <position position="1"/>
    </location>
</feature>
<dbReference type="Proteomes" id="UP000836788">
    <property type="component" value="Chromosome 9"/>
</dbReference>
<dbReference type="Gene3D" id="1.10.3210.10">
    <property type="entry name" value="Hypothetical protein af1432"/>
    <property type="match status" value="1"/>
</dbReference>
<dbReference type="AlphaFoldDB" id="A0A8J9TFX8"/>